<dbReference type="Proteomes" id="UP000655410">
    <property type="component" value="Unassembled WGS sequence"/>
</dbReference>
<dbReference type="EMBL" id="BMNI01000024">
    <property type="protein sequence ID" value="GGO94420.1"/>
    <property type="molecule type" value="Genomic_DNA"/>
</dbReference>
<accession>A0ABQ2NH14</accession>
<gene>
    <name evidence="1" type="ORF">GCM10011584_35390</name>
</gene>
<dbReference type="Gene3D" id="3.80.10.10">
    <property type="entry name" value="Ribonuclease Inhibitor"/>
    <property type="match status" value="1"/>
</dbReference>
<comment type="caution">
    <text evidence="1">The sequence shown here is derived from an EMBL/GenBank/DDBJ whole genome shotgun (WGS) entry which is preliminary data.</text>
</comment>
<name>A0ABQ2NH14_9ACTN</name>
<sequence>MSLHRRDPRFLTLEPGSVSAGLRQMDEAVEVVQFSSALEDADYRRIAKVLRKFPEAGLRAFGSYDGSIRDLDFLRHFPELRSFSADALYQSLEDITGLEHLRTDLNFLGIGQTKKRPSLAPVARFRELRSLYLEGQTKDIEVVGTLTNLASLTLRSISLPDLSLLKPLSELRALDLKLGGTRELSLLPEIGRIEYLELWMVKGLADISPVAAMPHMEFLFLQSLRQVTALPALSNATSLRRVWLETRSSPG</sequence>
<organism evidence="1 2">
    <name type="scientific">Nocardioides phosphati</name>
    <dbReference type="NCBI Taxonomy" id="1867775"/>
    <lineage>
        <taxon>Bacteria</taxon>
        <taxon>Bacillati</taxon>
        <taxon>Actinomycetota</taxon>
        <taxon>Actinomycetes</taxon>
        <taxon>Propionibacteriales</taxon>
        <taxon>Nocardioidaceae</taxon>
        <taxon>Nocardioides</taxon>
    </lineage>
</organism>
<evidence type="ECO:0000313" key="1">
    <source>
        <dbReference type="EMBL" id="GGO94420.1"/>
    </source>
</evidence>
<evidence type="ECO:0000313" key="2">
    <source>
        <dbReference type="Proteomes" id="UP000655410"/>
    </source>
</evidence>
<evidence type="ECO:0008006" key="3">
    <source>
        <dbReference type="Google" id="ProtNLM"/>
    </source>
</evidence>
<reference evidence="2" key="1">
    <citation type="journal article" date="2019" name="Int. J. Syst. Evol. Microbiol.">
        <title>The Global Catalogue of Microorganisms (GCM) 10K type strain sequencing project: providing services to taxonomists for standard genome sequencing and annotation.</title>
        <authorList>
            <consortium name="The Broad Institute Genomics Platform"/>
            <consortium name="The Broad Institute Genome Sequencing Center for Infectious Disease"/>
            <person name="Wu L."/>
            <person name="Ma J."/>
        </authorList>
    </citation>
    <scope>NUCLEOTIDE SEQUENCE [LARGE SCALE GENOMIC DNA]</scope>
    <source>
        <strain evidence="2">CGMCC 4.7371</strain>
    </source>
</reference>
<dbReference type="InterPro" id="IPR032675">
    <property type="entry name" value="LRR_dom_sf"/>
</dbReference>
<protein>
    <recommendedName>
        <fullName evidence="3">Leucine-rich repeat domain-containing protein</fullName>
    </recommendedName>
</protein>
<dbReference type="SUPFAM" id="SSF52058">
    <property type="entry name" value="L domain-like"/>
    <property type="match status" value="1"/>
</dbReference>
<proteinExistence type="predicted"/>
<keyword evidence="2" id="KW-1185">Reference proteome</keyword>